<comment type="caution">
    <text evidence="3">The sequence shown here is derived from an EMBL/GenBank/DDBJ whole genome shotgun (WGS) entry which is preliminary data.</text>
</comment>
<keyword evidence="3" id="KW-0131">Cell cycle</keyword>
<proteinExistence type="predicted"/>
<feature type="domain" description="LysM" evidence="2">
    <location>
        <begin position="80"/>
        <end position="129"/>
    </location>
</feature>
<sequence>MNTAAAHPAVTTAVVTAAAVVDAPASEVAVAPRTRLRITRRGRLVLTALVAAPLALGAGLVALNGGAAVAAKDASGTNFEYVTVSSGQSLWDLAEEIAPSADPRDVIASVVDLNRLPTSDVAAGQQLAVPAEYAH</sequence>
<dbReference type="PROSITE" id="PS51782">
    <property type="entry name" value="LYSM"/>
    <property type="match status" value="1"/>
</dbReference>
<dbReference type="EMBL" id="MDHJ01000001">
    <property type="protein sequence ID" value="OUE09526.1"/>
    <property type="molecule type" value="Genomic_DNA"/>
</dbReference>
<keyword evidence="1" id="KW-0812">Transmembrane</keyword>
<reference evidence="3 4" key="1">
    <citation type="submission" date="2016-08" db="EMBL/GenBank/DDBJ databases">
        <title>Genome sequence of Clavibacter michiganensis spp. strain CASJ009.</title>
        <authorList>
            <person name="Thapa S.P."/>
            <person name="Coaker G."/>
        </authorList>
    </citation>
    <scope>NUCLEOTIDE SEQUENCE [LARGE SCALE GENOMIC DNA]</scope>
    <source>
        <strain evidence="3">CASJ009</strain>
    </source>
</reference>
<feature type="transmembrane region" description="Helical" evidence="1">
    <location>
        <begin position="44"/>
        <end position="63"/>
    </location>
</feature>
<name>A0A251XVI1_9MICO</name>
<dbReference type="InterPro" id="IPR036779">
    <property type="entry name" value="LysM_dom_sf"/>
</dbReference>
<dbReference type="AlphaFoldDB" id="A0A251XVI1"/>
<dbReference type="Gene3D" id="3.10.350.10">
    <property type="entry name" value="LysM domain"/>
    <property type="match status" value="1"/>
</dbReference>
<protein>
    <submittedName>
        <fullName evidence="3">Cell division suppressor protein YneA</fullName>
    </submittedName>
</protein>
<gene>
    <name evidence="3" type="primary">yneA</name>
    <name evidence="3" type="ORF">CMsap09_11325</name>
</gene>
<accession>A0A251XVI1</accession>
<keyword evidence="1" id="KW-1133">Transmembrane helix</keyword>
<dbReference type="Proteomes" id="UP000195106">
    <property type="component" value="Unassembled WGS sequence"/>
</dbReference>
<dbReference type="GO" id="GO:0051301">
    <property type="term" value="P:cell division"/>
    <property type="evidence" value="ECO:0007669"/>
    <property type="project" value="UniProtKB-KW"/>
</dbReference>
<keyword evidence="1" id="KW-0472">Membrane</keyword>
<evidence type="ECO:0000256" key="1">
    <source>
        <dbReference type="SAM" id="Phobius"/>
    </source>
</evidence>
<evidence type="ECO:0000259" key="2">
    <source>
        <dbReference type="PROSITE" id="PS51782"/>
    </source>
</evidence>
<dbReference type="RefSeq" id="WP_258070343.1">
    <property type="nucleotide sequence ID" value="NZ_PSTS01000025.1"/>
</dbReference>
<evidence type="ECO:0000313" key="4">
    <source>
        <dbReference type="Proteomes" id="UP000195106"/>
    </source>
</evidence>
<keyword evidence="3" id="KW-0132">Cell division</keyword>
<evidence type="ECO:0000313" key="3">
    <source>
        <dbReference type="EMBL" id="OUE09526.1"/>
    </source>
</evidence>
<organism evidence="3 4">
    <name type="scientific">Clavibacter michiganensis</name>
    <dbReference type="NCBI Taxonomy" id="28447"/>
    <lineage>
        <taxon>Bacteria</taxon>
        <taxon>Bacillati</taxon>
        <taxon>Actinomycetota</taxon>
        <taxon>Actinomycetes</taxon>
        <taxon>Micrococcales</taxon>
        <taxon>Microbacteriaceae</taxon>
        <taxon>Clavibacter</taxon>
    </lineage>
</organism>
<dbReference type="InterPro" id="IPR018392">
    <property type="entry name" value="LysM"/>
</dbReference>